<evidence type="ECO:0000256" key="3">
    <source>
        <dbReference type="ARBA" id="ARBA00023136"/>
    </source>
</evidence>
<proteinExistence type="predicted"/>
<gene>
    <name evidence="6" type="ORF">CR165_18590</name>
</gene>
<comment type="caution">
    <text evidence="6">The sequence shown here is derived from an EMBL/GenBank/DDBJ whole genome shotgun (WGS) entry which is preliminary data.</text>
</comment>
<evidence type="ECO:0000259" key="5">
    <source>
        <dbReference type="PROSITE" id="PS51503"/>
    </source>
</evidence>
<keyword evidence="2 4" id="KW-1133">Transmembrane helix</keyword>
<evidence type="ECO:0000256" key="4">
    <source>
        <dbReference type="SAM" id="Phobius"/>
    </source>
</evidence>
<dbReference type="RefSeq" id="WP_109518452.1">
    <property type="nucleotide sequence ID" value="NZ_JBHSCH010000037.1"/>
</dbReference>
<accession>A0A2U1V065</accession>
<keyword evidence="7" id="KW-1185">Reference proteome</keyword>
<evidence type="ECO:0000256" key="1">
    <source>
        <dbReference type="ARBA" id="ARBA00022692"/>
    </source>
</evidence>
<feature type="domain" description="HIG1" evidence="5">
    <location>
        <begin position="1"/>
        <end position="64"/>
    </location>
</feature>
<keyword evidence="1 4" id="KW-0812">Transmembrane</keyword>
<protein>
    <recommendedName>
        <fullName evidence="5">HIG1 domain-containing protein</fullName>
    </recommendedName>
</protein>
<dbReference type="EMBL" id="PDOA01000016">
    <property type="protein sequence ID" value="PWC27289.1"/>
    <property type="molecule type" value="Genomic_DNA"/>
</dbReference>
<dbReference type="NCBIfam" id="NF033233">
    <property type="entry name" value="twin_helix"/>
    <property type="match status" value="1"/>
</dbReference>
<evidence type="ECO:0000256" key="2">
    <source>
        <dbReference type="ARBA" id="ARBA00022989"/>
    </source>
</evidence>
<evidence type="ECO:0000313" key="7">
    <source>
        <dbReference type="Proteomes" id="UP000245048"/>
    </source>
</evidence>
<dbReference type="OrthoDB" id="7284889at2"/>
<feature type="transmembrane region" description="Helical" evidence="4">
    <location>
        <begin position="40"/>
        <end position="60"/>
    </location>
</feature>
<evidence type="ECO:0000313" key="6">
    <source>
        <dbReference type="EMBL" id="PWC27289.1"/>
    </source>
</evidence>
<dbReference type="Pfam" id="PF04588">
    <property type="entry name" value="HIG_1_N"/>
    <property type="match status" value="1"/>
</dbReference>
<keyword evidence="3 4" id="KW-0472">Membrane</keyword>
<dbReference type="PROSITE" id="PS51503">
    <property type="entry name" value="HIG1"/>
    <property type="match status" value="1"/>
</dbReference>
<name>A0A2U1V065_9PROT</name>
<reference evidence="7" key="1">
    <citation type="submission" date="2017-10" db="EMBL/GenBank/DDBJ databases">
        <authorList>
            <person name="Toshchakov S.V."/>
            <person name="Goeva M.A."/>
        </authorList>
    </citation>
    <scope>NUCLEOTIDE SEQUENCE [LARGE SCALE GENOMIC DNA]</scope>
    <source>
        <strain evidence="7">JR1/69-1-13</strain>
    </source>
</reference>
<dbReference type="InterPro" id="IPR007667">
    <property type="entry name" value="Hypoxia_induced_domain"/>
</dbReference>
<sequence>MQIVLSILLGVAMFATLGVMFAGMLGLAQGEGNGARSNRLMRWRVTLQGVSLALFVLLMLTMRG</sequence>
<organism evidence="6 7">
    <name type="scientific">Teichococcus aestuarii</name>
    <dbReference type="NCBI Taxonomy" id="568898"/>
    <lineage>
        <taxon>Bacteria</taxon>
        <taxon>Pseudomonadati</taxon>
        <taxon>Pseudomonadota</taxon>
        <taxon>Alphaproteobacteria</taxon>
        <taxon>Acetobacterales</taxon>
        <taxon>Roseomonadaceae</taxon>
        <taxon>Roseomonas</taxon>
    </lineage>
</organism>
<dbReference type="Proteomes" id="UP000245048">
    <property type="component" value="Unassembled WGS sequence"/>
</dbReference>
<dbReference type="AlphaFoldDB" id="A0A2U1V065"/>